<gene>
    <name evidence="2" type="ORF">Apa02nite_099880</name>
</gene>
<keyword evidence="3" id="KW-1185">Reference proteome</keyword>
<dbReference type="EMBL" id="BOMS01000192">
    <property type="protein sequence ID" value="GIE73880.1"/>
    <property type="molecule type" value="Genomic_DNA"/>
</dbReference>
<accession>A0ABQ4BT71</accession>
<protein>
    <submittedName>
        <fullName evidence="2">Uncharacterized protein</fullName>
    </submittedName>
</protein>
<sequence>MSVNIDWVERNLSRAERFLRAAGLIATGLLIDILLTERRYWLAFFLGLAAIYAGYALVKDVRTQLRQRHGRPSWLSSSGRRSR</sequence>
<evidence type="ECO:0000313" key="3">
    <source>
        <dbReference type="Proteomes" id="UP000624709"/>
    </source>
</evidence>
<dbReference type="RefSeq" id="WP_203831421.1">
    <property type="nucleotide sequence ID" value="NZ_BAAATY010000011.1"/>
</dbReference>
<keyword evidence="1" id="KW-1133">Transmembrane helix</keyword>
<dbReference type="Proteomes" id="UP000624709">
    <property type="component" value="Unassembled WGS sequence"/>
</dbReference>
<feature type="transmembrane region" description="Helical" evidence="1">
    <location>
        <begin position="41"/>
        <end position="58"/>
    </location>
</feature>
<evidence type="ECO:0000313" key="2">
    <source>
        <dbReference type="EMBL" id="GIE73880.1"/>
    </source>
</evidence>
<feature type="transmembrane region" description="Helical" evidence="1">
    <location>
        <begin position="18"/>
        <end position="35"/>
    </location>
</feature>
<keyword evidence="1" id="KW-0812">Transmembrane</keyword>
<evidence type="ECO:0000256" key="1">
    <source>
        <dbReference type="SAM" id="Phobius"/>
    </source>
</evidence>
<organism evidence="2 3">
    <name type="scientific">Actinoplanes palleronii</name>
    <dbReference type="NCBI Taxonomy" id="113570"/>
    <lineage>
        <taxon>Bacteria</taxon>
        <taxon>Bacillati</taxon>
        <taxon>Actinomycetota</taxon>
        <taxon>Actinomycetes</taxon>
        <taxon>Micromonosporales</taxon>
        <taxon>Micromonosporaceae</taxon>
        <taxon>Actinoplanes</taxon>
    </lineage>
</organism>
<name>A0ABQ4BT71_9ACTN</name>
<proteinExistence type="predicted"/>
<keyword evidence="1" id="KW-0472">Membrane</keyword>
<reference evidence="2 3" key="1">
    <citation type="submission" date="2021-01" db="EMBL/GenBank/DDBJ databases">
        <title>Whole genome shotgun sequence of Actinoplanes palleronii NBRC 14916.</title>
        <authorList>
            <person name="Komaki H."/>
            <person name="Tamura T."/>
        </authorList>
    </citation>
    <scope>NUCLEOTIDE SEQUENCE [LARGE SCALE GENOMIC DNA]</scope>
    <source>
        <strain evidence="2 3">NBRC 14916</strain>
    </source>
</reference>
<comment type="caution">
    <text evidence="2">The sequence shown here is derived from an EMBL/GenBank/DDBJ whole genome shotgun (WGS) entry which is preliminary data.</text>
</comment>